<keyword evidence="6 7" id="KW-0472">Membrane</keyword>
<name>A0A7Y7M6W0_9PROT</name>
<feature type="transmembrane region" description="Helical" evidence="7">
    <location>
        <begin position="80"/>
        <end position="102"/>
    </location>
</feature>
<keyword evidence="5 7" id="KW-1133">Transmembrane helix</keyword>
<evidence type="ECO:0000256" key="3">
    <source>
        <dbReference type="ARBA" id="ARBA00022475"/>
    </source>
</evidence>
<feature type="transmembrane region" description="Helical" evidence="7">
    <location>
        <begin position="365"/>
        <end position="390"/>
    </location>
</feature>
<evidence type="ECO:0000313" key="9">
    <source>
        <dbReference type="Proteomes" id="UP000534870"/>
    </source>
</evidence>
<dbReference type="PANTHER" id="PTHR43044:SF2">
    <property type="entry name" value="POLYSULPHIDE REDUCTASE NRFD"/>
    <property type="match status" value="1"/>
</dbReference>
<comment type="similarity">
    <text evidence="2">Belongs to the NrfD family.</text>
</comment>
<evidence type="ECO:0000256" key="2">
    <source>
        <dbReference type="ARBA" id="ARBA00008929"/>
    </source>
</evidence>
<evidence type="ECO:0000256" key="1">
    <source>
        <dbReference type="ARBA" id="ARBA00004651"/>
    </source>
</evidence>
<protein>
    <submittedName>
        <fullName evidence="8">Polysulfide reductase NrfD</fullName>
    </submittedName>
</protein>
<keyword evidence="4 7" id="KW-0812">Transmembrane</keyword>
<feature type="transmembrane region" description="Helical" evidence="7">
    <location>
        <begin position="114"/>
        <end position="137"/>
    </location>
</feature>
<feature type="transmembrane region" description="Helical" evidence="7">
    <location>
        <begin position="157"/>
        <end position="180"/>
    </location>
</feature>
<reference evidence="8 9" key="1">
    <citation type="submission" date="2020-06" db="EMBL/GenBank/DDBJ databases">
        <title>Description of novel acetic acid bacteria.</title>
        <authorList>
            <person name="Sombolestani A."/>
        </authorList>
    </citation>
    <scope>NUCLEOTIDE SEQUENCE [LARGE SCALE GENOMIC DNA]</scope>
    <source>
        <strain evidence="8 9">LMG 31431</strain>
    </source>
</reference>
<evidence type="ECO:0000313" key="8">
    <source>
        <dbReference type="EMBL" id="NVN12457.1"/>
    </source>
</evidence>
<feature type="transmembrane region" description="Helical" evidence="7">
    <location>
        <begin position="299"/>
        <end position="321"/>
    </location>
</feature>
<proteinExistence type="inferred from homology"/>
<sequence>MTGTGKAPLVAPGQTATTMTDAVCAVPLGGASYRWWWAAFVPALALLAGMAVAVGRLFYLGIRIWGNNWPNVWGFDILSYVWWIGIASGGTFISAFFFLVRVEWRTAINRIAETMTLFSALCAALYPILHLGRPWYFYWLFPYPNTMDLWPNFKSPLMWDFIAILTYVVASALFWLFGLLPDLATLRDRAAGRRTRILYGIAALGFRGDGRQWRHFRATYAVMAAVMAPLVCSVHSVVGLDFAGGEAAGWHASFYPPFFVFGAVLSGFAAVLLLVIPLRRIWRFHAYITARHIDVLCRLTLTASLCVSYAYLVEIFTVYYAQDATELRMFHERLFGFDSGVYWATIVLNCLLPQLYWWRAARRTIPTVLVVSLGAVVGMWLERYGIVIQIPRIGPLPSSWGYYHPTLWDWTLFAGTVGLFATGFLLTIRVVPAISMFEMRALLPARRA</sequence>
<keyword evidence="3" id="KW-1003">Cell membrane</keyword>
<dbReference type="Proteomes" id="UP000534870">
    <property type="component" value="Unassembled WGS sequence"/>
</dbReference>
<dbReference type="Pfam" id="PF03916">
    <property type="entry name" value="NrfD"/>
    <property type="match status" value="1"/>
</dbReference>
<evidence type="ECO:0000256" key="6">
    <source>
        <dbReference type="ARBA" id="ARBA00023136"/>
    </source>
</evidence>
<comment type="caution">
    <text evidence="8">The sequence shown here is derived from an EMBL/GenBank/DDBJ whole genome shotgun (WGS) entry which is preliminary data.</text>
</comment>
<feature type="transmembrane region" description="Helical" evidence="7">
    <location>
        <begin position="410"/>
        <end position="431"/>
    </location>
</feature>
<dbReference type="InterPro" id="IPR005614">
    <property type="entry name" value="NrfD-like"/>
</dbReference>
<gene>
    <name evidence="8" type="primary">nrfD</name>
    <name evidence="8" type="ORF">HUK84_15230</name>
</gene>
<dbReference type="RefSeq" id="WP_176641040.1">
    <property type="nucleotide sequence ID" value="NZ_JABXXP010000456.1"/>
</dbReference>
<dbReference type="GO" id="GO:0005886">
    <property type="term" value="C:plasma membrane"/>
    <property type="evidence" value="ECO:0007669"/>
    <property type="project" value="UniProtKB-SubCell"/>
</dbReference>
<feature type="transmembrane region" description="Helical" evidence="7">
    <location>
        <begin position="341"/>
        <end position="358"/>
    </location>
</feature>
<dbReference type="PANTHER" id="PTHR43044">
    <property type="match status" value="1"/>
</dbReference>
<feature type="transmembrane region" description="Helical" evidence="7">
    <location>
        <begin position="35"/>
        <end position="60"/>
    </location>
</feature>
<dbReference type="EMBL" id="JABXXP010000456">
    <property type="protein sequence ID" value="NVN12457.1"/>
    <property type="molecule type" value="Genomic_DNA"/>
</dbReference>
<dbReference type="AlphaFoldDB" id="A0A7Y7M6W0"/>
<feature type="transmembrane region" description="Helical" evidence="7">
    <location>
        <begin position="218"/>
        <end position="238"/>
    </location>
</feature>
<feature type="transmembrane region" description="Helical" evidence="7">
    <location>
        <begin position="258"/>
        <end position="278"/>
    </location>
</feature>
<organism evidence="8 9">
    <name type="scientific">Nguyenibacter vanlangensis</name>
    <dbReference type="NCBI Taxonomy" id="1216886"/>
    <lineage>
        <taxon>Bacteria</taxon>
        <taxon>Pseudomonadati</taxon>
        <taxon>Pseudomonadota</taxon>
        <taxon>Alphaproteobacteria</taxon>
        <taxon>Acetobacterales</taxon>
        <taxon>Acetobacteraceae</taxon>
        <taxon>Nguyenibacter</taxon>
    </lineage>
</organism>
<accession>A0A7Y7M6W0</accession>
<evidence type="ECO:0000256" key="5">
    <source>
        <dbReference type="ARBA" id="ARBA00022989"/>
    </source>
</evidence>
<evidence type="ECO:0000256" key="7">
    <source>
        <dbReference type="SAM" id="Phobius"/>
    </source>
</evidence>
<comment type="subcellular location">
    <subcellularLocation>
        <location evidence="1">Cell membrane</location>
        <topology evidence="1">Multi-pass membrane protein</topology>
    </subcellularLocation>
</comment>
<evidence type="ECO:0000256" key="4">
    <source>
        <dbReference type="ARBA" id="ARBA00022692"/>
    </source>
</evidence>